<evidence type="ECO:0000313" key="4">
    <source>
        <dbReference type="EMBL" id="KAK7478244.1"/>
    </source>
</evidence>
<keyword evidence="5" id="KW-1185">Reference proteome</keyword>
<dbReference type="Proteomes" id="UP001519460">
    <property type="component" value="Unassembled WGS sequence"/>
</dbReference>
<keyword evidence="1" id="KW-0175">Coiled coil</keyword>
<gene>
    <name evidence="4" type="ORF">BaRGS_00030502</name>
</gene>
<evidence type="ECO:0000259" key="3">
    <source>
        <dbReference type="Pfam" id="PF25566"/>
    </source>
</evidence>
<name>A0ABD0JU68_9CAEN</name>
<organism evidence="4 5">
    <name type="scientific">Batillaria attramentaria</name>
    <dbReference type="NCBI Taxonomy" id="370345"/>
    <lineage>
        <taxon>Eukaryota</taxon>
        <taxon>Metazoa</taxon>
        <taxon>Spiralia</taxon>
        <taxon>Lophotrochozoa</taxon>
        <taxon>Mollusca</taxon>
        <taxon>Gastropoda</taxon>
        <taxon>Caenogastropoda</taxon>
        <taxon>Sorbeoconcha</taxon>
        <taxon>Cerithioidea</taxon>
        <taxon>Batillariidae</taxon>
        <taxon>Batillaria</taxon>
    </lineage>
</organism>
<dbReference type="EMBL" id="JACVVK020000330">
    <property type="protein sequence ID" value="KAK7478244.1"/>
    <property type="molecule type" value="Genomic_DNA"/>
</dbReference>
<dbReference type="PANTHER" id="PTHR14234:SF19">
    <property type="entry name" value="RIM-BINDING PROTEIN, ISOFORM F"/>
    <property type="match status" value="1"/>
</dbReference>
<feature type="compositionally biased region" description="Acidic residues" evidence="2">
    <location>
        <begin position="23"/>
        <end position="40"/>
    </location>
</feature>
<feature type="compositionally biased region" description="Basic and acidic residues" evidence="2">
    <location>
        <begin position="41"/>
        <end position="54"/>
    </location>
</feature>
<dbReference type="AlphaFoldDB" id="A0ABD0JU68"/>
<reference evidence="4 5" key="1">
    <citation type="journal article" date="2023" name="Sci. Data">
        <title>Genome assembly of the Korean intertidal mud-creeper Batillaria attramentaria.</title>
        <authorList>
            <person name="Patra A.K."/>
            <person name="Ho P.T."/>
            <person name="Jun S."/>
            <person name="Lee S.J."/>
            <person name="Kim Y."/>
            <person name="Won Y.J."/>
        </authorList>
    </citation>
    <scope>NUCLEOTIDE SEQUENCE [LARGE SCALE GENOMIC DNA]</scope>
    <source>
        <strain evidence="4">Wonlab-2016</strain>
    </source>
</reference>
<protein>
    <recommendedName>
        <fullName evidence="3">RIMB1/RIM3A-C-like N-terminal domain-containing protein</fullName>
    </recommendedName>
</protein>
<dbReference type="InterPro" id="IPR040325">
    <property type="entry name" value="RIMBP1/2/3"/>
</dbReference>
<dbReference type="PANTHER" id="PTHR14234">
    <property type="entry name" value="RIM BINDING PROTEIN-RELATED"/>
    <property type="match status" value="1"/>
</dbReference>
<evidence type="ECO:0000256" key="2">
    <source>
        <dbReference type="SAM" id="MobiDB-lite"/>
    </source>
</evidence>
<feature type="region of interest" description="Disordered" evidence="2">
    <location>
        <begin position="1"/>
        <end position="54"/>
    </location>
</feature>
<feature type="compositionally biased region" description="Polar residues" evidence="2">
    <location>
        <begin position="10"/>
        <end position="22"/>
    </location>
</feature>
<evidence type="ECO:0000313" key="5">
    <source>
        <dbReference type="Proteomes" id="UP001519460"/>
    </source>
</evidence>
<feature type="coiled-coil region" evidence="1">
    <location>
        <begin position="140"/>
        <end position="212"/>
    </location>
</feature>
<accession>A0ABD0JU68</accession>
<dbReference type="InterPro" id="IPR057950">
    <property type="entry name" value="RIMB1/RIM3A-C-like_N"/>
</dbReference>
<dbReference type="Pfam" id="PF25566">
    <property type="entry name" value="RIMB1_N"/>
    <property type="match status" value="1"/>
</dbReference>
<evidence type="ECO:0000256" key="1">
    <source>
        <dbReference type="SAM" id="Coils"/>
    </source>
</evidence>
<comment type="caution">
    <text evidence="4">The sequence shown here is derived from an EMBL/GenBank/DDBJ whole genome shotgun (WGS) entry which is preliminary data.</text>
</comment>
<feature type="domain" description="RIMB1/RIM3A-C-like N-terminal" evidence="3">
    <location>
        <begin position="52"/>
        <end position="167"/>
    </location>
</feature>
<sequence>MEGPSKDNSCESGHWTMASSDANPDDFDLDLDQFDNDNEDETKRDEREREKTLQKKIGELQGQTQRLERRIMLLRTENDTLKKKQDDHKPLEEKIKTLKKRNAELATIARRLEEKKTKEEGATDGEHLKRMFARQRAKDLAEHAKNMLSKDREIEDLRKKCQELADQLSNGDLMAPENVQLYEEKEELVNIVKQAAKERLQLEQQLAHSKSKEVRLFPLPLPRQSLLSSWPRDRAIERALSRLLCL</sequence>
<proteinExistence type="predicted"/>